<evidence type="ECO:0000313" key="8">
    <source>
        <dbReference type="EMBL" id="MFC3700292.1"/>
    </source>
</evidence>
<evidence type="ECO:0000256" key="3">
    <source>
        <dbReference type="ARBA" id="ARBA00022833"/>
    </source>
</evidence>
<evidence type="ECO:0000256" key="1">
    <source>
        <dbReference type="ARBA" id="ARBA00022723"/>
    </source>
</evidence>
<evidence type="ECO:0000259" key="7">
    <source>
        <dbReference type="Pfam" id="PF21157"/>
    </source>
</evidence>
<evidence type="ECO:0000256" key="5">
    <source>
        <dbReference type="SAM" id="Coils"/>
    </source>
</evidence>
<feature type="coiled-coil region" evidence="5">
    <location>
        <begin position="25"/>
        <end position="52"/>
    </location>
</feature>
<feature type="domain" description="Zinc finger DksA/TraR C4-type" evidence="6">
    <location>
        <begin position="93"/>
        <end position="126"/>
    </location>
</feature>
<evidence type="ECO:0000256" key="4">
    <source>
        <dbReference type="PROSITE-ProRule" id="PRU00510"/>
    </source>
</evidence>
<feature type="domain" description="DnaK suppressor protein DksA N-terminal" evidence="7">
    <location>
        <begin position="20"/>
        <end position="89"/>
    </location>
</feature>
<dbReference type="InterPro" id="IPR000962">
    <property type="entry name" value="Znf_DskA_TraR"/>
</dbReference>
<dbReference type="RefSeq" id="WP_216001275.1">
    <property type="nucleotide sequence ID" value="NZ_JAUFQI010000001.1"/>
</dbReference>
<reference evidence="9" key="1">
    <citation type="journal article" date="2019" name="Int. J. Syst. Evol. Microbiol.">
        <title>The Global Catalogue of Microorganisms (GCM) 10K type strain sequencing project: providing services to taxonomists for standard genome sequencing and annotation.</title>
        <authorList>
            <consortium name="The Broad Institute Genomics Platform"/>
            <consortium name="The Broad Institute Genome Sequencing Center for Infectious Disease"/>
            <person name="Wu L."/>
            <person name="Ma J."/>
        </authorList>
    </citation>
    <scope>NUCLEOTIDE SEQUENCE [LARGE SCALE GENOMIC DNA]</scope>
    <source>
        <strain evidence="9">CECT 8288</strain>
    </source>
</reference>
<keyword evidence="9" id="KW-1185">Reference proteome</keyword>
<dbReference type="Proteomes" id="UP001595710">
    <property type="component" value="Unassembled WGS sequence"/>
</dbReference>
<organism evidence="8 9">
    <name type="scientific">Reinekea marina</name>
    <dbReference type="NCBI Taxonomy" id="1310421"/>
    <lineage>
        <taxon>Bacteria</taxon>
        <taxon>Pseudomonadati</taxon>
        <taxon>Pseudomonadota</taxon>
        <taxon>Gammaproteobacteria</taxon>
        <taxon>Oceanospirillales</taxon>
        <taxon>Saccharospirillaceae</taxon>
        <taxon>Reinekea</taxon>
    </lineage>
</organism>
<dbReference type="EMBL" id="JBHRYN010000003">
    <property type="protein sequence ID" value="MFC3700292.1"/>
    <property type="molecule type" value="Genomic_DNA"/>
</dbReference>
<keyword evidence="2" id="KW-0863">Zinc-finger</keyword>
<dbReference type="Pfam" id="PF21157">
    <property type="entry name" value="DksA_N"/>
    <property type="match status" value="1"/>
</dbReference>
<keyword evidence="5" id="KW-0175">Coiled coil</keyword>
<feature type="zinc finger region" description="dksA C4-type" evidence="4">
    <location>
        <begin position="97"/>
        <end position="121"/>
    </location>
</feature>
<comment type="caution">
    <text evidence="8">The sequence shown here is derived from an EMBL/GenBank/DDBJ whole genome shotgun (WGS) entry which is preliminary data.</text>
</comment>
<dbReference type="PROSITE" id="PS51128">
    <property type="entry name" value="ZF_DKSA_2"/>
    <property type="match status" value="1"/>
</dbReference>
<sequence>MLTREQMLAAPEDEYMNEAQREFFRSLLEEQAKEVRESLAAARAQLASFENEPDELDKAAIEEERRMALRFLDRQTKLLPKIEQAIKRIDKDDFGYCEVTGEEIGIKRLLLRPTATLCAEEKQRQEMKERNFRDN</sequence>
<keyword evidence="1" id="KW-0479">Metal-binding</keyword>
<name>A0ABV7WMH5_9GAMM</name>
<dbReference type="Pfam" id="PF01258">
    <property type="entry name" value="zf-dskA_traR"/>
    <property type="match status" value="1"/>
</dbReference>
<accession>A0ABV7WMH5</accession>
<protein>
    <submittedName>
        <fullName evidence="8">TraR/DksA family transcriptional regulator</fullName>
    </submittedName>
</protein>
<dbReference type="InterPro" id="IPR048489">
    <property type="entry name" value="DksA_N"/>
</dbReference>
<evidence type="ECO:0000313" key="9">
    <source>
        <dbReference type="Proteomes" id="UP001595710"/>
    </source>
</evidence>
<keyword evidence="3" id="KW-0862">Zinc</keyword>
<gene>
    <name evidence="8" type="ORF">ACFOND_01465</name>
</gene>
<evidence type="ECO:0000256" key="2">
    <source>
        <dbReference type="ARBA" id="ARBA00022771"/>
    </source>
</evidence>
<proteinExistence type="predicted"/>
<evidence type="ECO:0000259" key="6">
    <source>
        <dbReference type="Pfam" id="PF01258"/>
    </source>
</evidence>
<dbReference type="PANTHER" id="PTHR33823">
    <property type="entry name" value="RNA POLYMERASE-BINDING TRANSCRIPTION FACTOR DKSA-RELATED"/>
    <property type="match status" value="1"/>
</dbReference>
<dbReference type="PANTHER" id="PTHR33823:SF2">
    <property type="entry name" value="RNA POLYMERASE-BINDING TRANSCRIPTION FACTOR DKSA"/>
    <property type="match status" value="1"/>
</dbReference>